<gene>
    <name evidence="2" type="ORF">PoB_006561500</name>
</gene>
<organism evidence="2 3">
    <name type="scientific">Plakobranchus ocellatus</name>
    <dbReference type="NCBI Taxonomy" id="259542"/>
    <lineage>
        <taxon>Eukaryota</taxon>
        <taxon>Metazoa</taxon>
        <taxon>Spiralia</taxon>
        <taxon>Lophotrochozoa</taxon>
        <taxon>Mollusca</taxon>
        <taxon>Gastropoda</taxon>
        <taxon>Heterobranchia</taxon>
        <taxon>Euthyneura</taxon>
        <taxon>Panpulmonata</taxon>
        <taxon>Sacoglossa</taxon>
        <taxon>Placobranchoidea</taxon>
        <taxon>Plakobranchidae</taxon>
        <taxon>Plakobranchus</taxon>
    </lineage>
</organism>
<dbReference type="Proteomes" id="UP000735302">
    <property type="component" value="Unassembled WGS sequence"/>
</dbReference>
<dbReference type="EMBL" id="BLXT01007409">
    <property type="protein sequence ID" value="GFO39110.1"/>
    <property type="molecule type" value="Genomic_DNA"/>
</dbReference>
<evidence type="ECO:0000256" key="1">
    <source>
        <dbReference type="SAM" id="MobiDB-lite"/>
    </source>
</evidence>
<proteinExistence type="predicted"/>
<protein>
    <submittedName>
        <fullName evidence="2">Uncharacterized protein</fullName>
    </submittedName>
</protein>
<dbReference type="AlphaFoldDB" id="A0AAV4D4V0"/>
<comment type="caution">
    <text evidence="2">The sequence shown here is derived from an EMBL/GenBank/DDBJ whole genome shotgun (WGS) entry which is preliminary data.</text>
</comment>
<keyword evidence="3" id="KW-1185">Reference proteome</keyword>
<accession>A0AAV4D4V0</accession>
<reference evidence="2 3" key="1">
    <citation type="journal article" date="2021" name="Elife">
        <title>Chloroplast acquisition without the gene transfer in kleptoplastic sea slugs, Plakobranchus ocellatus.</title>
        <authorList>
            <person name="Maeda T."/>
            <person name="Takahashi S."/>
            <person name="Yoshida T."/>
            <person name="Shimamura S."/>
            <person name="Takaki Y."/>
            <person name="Nagai Y."/>
            <person name="Toyoda A."/>
            <person name="Suzuki Y."/>
            <person name="Arimoto A."/>
            <person name="Ishii H."/>
            <person name="Satoh N."/>
            <person name="Nishiyama T."/>
            <person name="Hasebe M."/>
            <person name="Maruyama T."/>
            <person name="Minagawa J."/>
            <person name="Obokata J."/>
            <person name="Shigenobu S."/>
        </authorList>
    </citation>
    <scope>NUCLEOTIDE SEQUENCE [LARGE SCALE GENOMIC DNA]</scope>
</reference>
<name>A0AAV4D4V0_9GAST</name>
<evidence type="ECO:0000313" key="3">
    <source>
        <dbReference type="Proteomes" id="UP000735302"/>
    </source>
</evidence>
<sequence>MIRNRDLPQWMGGEMVERLSGVIHAWRIKVRRVKTIFTPTLSSSLLTTRSNQAKLLRGTSPSRSDSTCHSQCAAMSAKGMAENGSTFQRVSETLAVEIYKTRYSNPEHTCLCHQVLPENEKAAPPTNSSSNVFFGAFKRRKAFPTRGGDVPGVSASSTALLPLHPLGPRDKGGED</sequence>
<feature type="region of interest" description="Disordered" evidence="1">
    <location>
        <begin position="145"/>
        <end position="175"/>
    </location>
</feature>
<evidence type="ECO:0000313" key="2">
    <source>
        <dbReference type="EMBL" id="GFO39110.1"/>
    </source>
</evidence>